<feature type="transmembrane region" description="Helical" evidence="13">
    <location>
        <begin position="395"/>
        <end position="416"/>
    </location>
</feature>
<dbReference type="InterPro" id="IPR028325">
    <property type="entry name" value="VG_K_chnl"/>
</dbReference>
<dbReference type="AlphaFoldDB" id="C3Y739"/>
<dbReference type="Gene3D" id="1.10.287.70">
    <property type="match status" value="1"/>
</dbReference>
<dbReference type="InterPro" id="IPR003968">
    <property type="entry name" value="K_chnl_volt-dep_Kv"/>
</dbReference>
<feature type="transmembrane region" description="Helical" evidence="13">
    <location>
        <begin position="235"/>
        <end position="256"/>
    </location>
</feature>
<dbReference type="PANTHER" id="PTHR11537:SF113">
    <property type="entry name" value="POTASSIUM VOLTAGE-GATED CHANNEL PROTEIN SHAKER"/>
    <property type="match status" value="1"/>
</dbReference>
<sequence length="471" mass="53354">MEAIWSGAGGGLGVPGTYGDVPLTPTTLRRNYSAWFRSQPPRWRDVSPSVRRRLPQRLLLAHRNRVIINVSGLRIETQLDTLNRYPNTLLGNKEKRQKYYDPVKREYFFDRHRPSAEAILSFYQTHGTLTRPFEVPLDVFTDELKFFEIDPESIAEIRAHEGFVKGKVRKIPQNKTQKNIWEMTDGSPEEFFKAKVFSYLCMFFTLLSTGAVCAETNPYLSNVLTAEQTRFKNPFFVIEALSAAFFAIEVSLRLFSSPDVLHYVRTKLGILDLFSIVPVVVNAIVLSKVQDVATAARVLRYMRVIRSLRVFKLSRYSRGLRIIGQALANSSGDIAMLLFFMAILIVLFAAGMYFVEVNVPGTAYTSIPDGFWWALVTMVTLGYGDMYPTTGLGKFIGSLLALAGILTISLPVPIIVTRFDAIYNTEEDPPEEEEEDTGEELEEMEEEELRMPESMKSSDRLIPEIITTDCG</sequence>
<evidence type="ECO:0000256" key="9">
    <source>
        <dbReference type="ARBA" id="ARBA00023065"/>
    </source>
</evidence>
<dbReference type="FunFam" id="1.10.287.70:FF:000242">
    <property type="entry name" value="Potassium voltage-gated channel subfamily A member 1"/>
    <property type="match status" value="1"/>
</dbReference>
<dbReference type="InParanoid" id="C3Y739"/>
<dbReference type="OrthoDB" id="415460at2759"/>
<evidence type="ECO:0000256" key="11">
    <source>
        <dbReference type="ARBA" id="ARBA00023303"/>
    </source>
</evidence>
<proteinExistence type="predicted"/>
<gene>
    <name evidence="18" type="primary">LOC118413707</name>
    <name evidence="16" type="ORF">BRAFLDRAFT_91382</name>
</gene>
<evidence type="ECO:0000256" key="4">
    <source>
        <dbReference type="ARBA" id="ARBA00022692"/>
    </source>
</evidence>
<dbReference type="EMBL" id="GG666488">
    <property type="protein sequence ID" value="EEN64149.1"/>
    <property type="molecule type" value="Genomic_DNA"/>
</dbReference>
<dbReference type="GO" id="GO:0071805">
    <property type="term" value="P:potassium ion transmembrane transport"/>
    <property type="evidence" value="ECO:0000318"/>
    <property type="project" value="GO_Central"/>
</dbReference>
<evidence type="ECO:0000256" key="12">
    <source>
        <dbReference type="SAM" id="MobiDB-lite"/>
    </source>
</evidence>
<dbReference type="GeneID" id="118413707"/>
<dbReference type="GO" id="GO:0008076">
    <property type="term" value="C:voltage-gated potassium channel complex"/>
    <property type="evidence" value="ECO:0000318"/>
    <property type="project" value="GO_Central"/>
</dbReference>
<evidence type="ECO:0000256" key="10">
    <source>
        <dbReference type="ARBA" id="ARBA00023136"/>
    </source>
</evidence>
<evidence type="ECO:0000256" key="5">
    <source>
        <dbReference type="ARBA" id="ARBA00022826"/>
    </source>
</evidence>
<evidence type="ECO:0000313" key="16">
    <source>
        <dbReference type="EMBL" id="EEN64149.1"/>
    </source>
</evidence>
<dbReference type="eggNOG" id="KOG1545">
    <property type="taxonomic scope" value="Eukaryota"/>
</dbReference>
<feature type="domain" description="Potassium channel tetramerisation-type BTB" evidence="15">
    <location>
        <begin position="66"/>
        <end position="155"/>
    </location>
</feature>
<dbReference type="GO" id="GO:0016020">
    <property type="term" value="C:membrane"/>
    <property type="evidence" value="ECO:0000318"/>
    <property type="project" value="GO_Central"/>
</dbReference>
<dbReference type="InterPro" id="IPR011333">
    <property type="entry name" value="SKP1/BTB/POZ_sf"/>
</dbReference>
<keyword evidence="17" id="KW-1185">Reference proteome</keyword>
<keyword evidence="10 13" id="KW-0472">Membrane</keyword>
<feature type="compositionally biased region" description="Acidic residues" evidence="12">
    <location>
        <begin position="425"/>
        <end position="448"/>
    </location>
</feature>
<dbReference type="InterPro" id="IPR005821">
    <property type="entry name" value="Ion_trans_dom"/>
</dbReference>
<reference evidence="17" key="2">
    <citation type="journal article" date="2020" name="Nat. Ecol. Evol.">
        <title>Deeply conserved synteny resolves early events in vertebrate evolution.</title>
        <authorList>
            <person name="Simakov O."/>
            <person name="Marletaz F."/>
            <person name="Yue J.X."/>
            <person name="O'Connell B."/>
            <person name="Jenkins J."/>
            <person name="Brandt A."/>
            <person name="Calef R."/>
            <person name="Tung C.H."/>
            <person name="Huang T.K."/>
            <person name="Schmutz J."/>
            <person name="Satoh N."/>
            <person name="Yu J.K."/>
            <person name="Putnam N.H."/>
            <person name="Green R.E."/>
            <person name="Rokhsar D.S."/>
        </authorList>
    </citation>
    <scope>NUCLEOTIDE SEQUENCE [LARGE SCALE GENOMIC DNA]</scope>
    <source>
        <strain evidence="17">S238N-H82</strain>
    </source>
</reference>
<keyword evidence="11" id="KW-0407">Ion channel</keyword>
<keyword evidence="5" id="KW-0631">Potassium channel</keyword>
<dbReference type="Pfam" id="PF02214">
    <property type="entry name" value="BTB_2"/>
    <property type="match status" value="1"/>
</dbReference>
<keyword evidence="4 13" id="KW-0812">Transmembrane</keyword>
<keyword evidence="9" id="KW-0406">Ion transport</keyword>
<dbReference type="Pfam" id="PF00520">
    <property type="entry name" value="Ion_trans"/>
    <property type="match status" value="1"/>
</dbReference>
<keyword evidence="3" id="KW-0633">Potassium transport</keyword>
<dbReference type="GO" id="GO:0005251">
    <property type="term" value="F:delayed rectifier potassium channel activity"/>
    <property type="evidence" value="ECO:0000318"/>
    <property type="project" value="GO_Central"/>
</dbReference>
<evidence type="ECO:0000256" key="6">
    <source>
        <dbReference type="ARBA" id="ARBA00022882"/>
    </source>
</evidence>
<reference evidence="18" key="3">
    <citation type="submission" date="2025-04" db="UniProtKB">
        <authorList>
            <consortium name="RefSeq"/>
        </authorList>
    </citation>
    <scope>IDENTIFICATION</scope>
    <source>
        <strain evidence="18">S238N-H82</strain>
        <tissue evidence="18">Testes</tissue>
    </source>
</reference>
<dbReference type="KEGG" id="bfo:118413707"/>
<evidence type="ECO:0000256" key="3">
    <source>
        <dbReference type="ARBA" id="ARBA00022538"/>
    </source>
</evidence>
<dbReference type="SUPFAM" id="SSF81324">
    <property type="entry name" value="Voltage-gated potassium channels"/>
    <property type="match status" value="1"/>
</dbReference>
<evidence type="ECO:0000313" key="18">
    <source>
        <dbReference type="RefSeq" id="XP_035673128.1"/>
    </source>
</evidence>
<organism>
    <name type="scientific">Branchiostoma floridae</name>
    <name type="common">Florida lancelet</name>
    <name type="synonym">Amphioxus</name>
    <dbReference type="NCBI Taxonomy" id="7739"/>
    <lineage>
        <taxon>Eukaryota</taxon>
        <taxon>Metazoa</taxon>
        <taxon>Chordata</taxon>
        <taxon>Cephalochordata</taxon>
        <taxon>Leptocardii</taxon>
        <taxon>Amphioxiformes</taxon>
        <taxon>Branchiostomatidae</taxon>
        <taxon>Branchiostoma</taxon>
    </lineage>
</organism>
<dbReference type="STRING" id="7739.C3Y739"/>
<feature type="transmembrane region" description="Helical" evidence="13">
    <location>
        <begin position="268"/>
        <end position="287"/>
    </location>
</feature>
<dbReference type="RefSeq" id="XP_035673128.1">
    <property type="nucleotide sequence ID" value="XM_035817235.1"/>
</dbReference>
<keyword evidence="2" id="KW-0813">Transport</keyword>
<evidence type="ECO:0000256" key="2">
    <source>
        <dbReference type="ARBA" id="ARBA00022448"/>
    </source>
</evidence>
<keyword evidence="6" id="KW-0851">Voltage-gated channel</keyword>
<keyword evidence="8 13" id="KW-1133">Transmembrane helix</keyword>
<dbReference type="FunFam" id="3.30.710.10:FF:000241">
    <property type="entry name" value="Uncharacterized protein"/>
    <property type="match status" value="1"/>
</dbReference>
<evidence type="ECO:0000259" key="15">
    <source>
        <dbReference type="Pfam" id="PF02214"/>
    </source>
</evidence>
<accession>C3Y739</accession>
<feature type="domain" description="Ion transport" evidence="14">
    <location>
        <begin position="195"/>
        <end position="426"/>
    </location>
</feature>
<reference evidence="16" key="1">
    <citation type="journal article" date="2008" name="Nature">
        <title>The amphioxus genome and the evolution of the chordate karyotype.</title>
        <authorList>
            <consortium name="US DOE Joint Genome Institute (JGI-PGF)"/>
            <person name="Putnam N.H."/>
            <person name="Butts T."/>
            <person name="Ferrier D.E.K."/>
            <person name="Furlong R.F."/>
            <person name="Hellsten U."/>
            <person name="Kawashima T."/>
            <person name="Robinson-Rechavi M."/>
            <person name="Shoguchi E."/>
            <person name="Terry A."/>
            <person name="Yu J.-K."/>
            <person name="Benito-Gutierrez E.L."/>
            <person name="Dubchak I."/>
            <person name="Garcia-Fernandez J."/>
            <person name="Gibson-Brown J.J."/>
            <person name="Grigoriev I.V."/>
            <person name="Horton A.C."/>
            <person name="de Jong P.J."/>
            <person name="Jurka J."/>
            <person name="Kapitonov V.V."/>
            <person name="Kohara Y."/>
            <person name="Kuroki Y."/>
            <person name="Lindquist E."/>
            <person name="Lucas S."/>
            <person name="Osoegawa K."/>
            <person name="Pennacchio L.A."/>
            <person name="Salamov A.A."/>
            <person name="Satou Y."/>
            <person name="Sauka-Spengler T."/>
            <person name="Schmutz J."/>
            <person name="Shin-I T."/>
            <person name="Toyoda A."/>
            <person name="Bronner-Fraser M."/>
            <person name="Fujiyama A."/>
            <person name="Holland L.Z."/>
            <person name="Holland P.W.H."/>
            <person name="Satoh N."/>
            <person name="Rokhsar D.S."/>
        </authorList>
    </citation>
    <scope>NUCLEOTIDE SEQUENCE [LARGE SCALE GENOMIC DNA]</scope>
    <source>
        <strain evidence="16">S238N-H82</strain>
        <tissue evidence="16">Testes</tissue>
    </source>
</reference>
<evidence type="ECO:0000259" key="14">
    <source>
        <dbReference type="Pfam" id="PF00520"/>
    </source>
</evidence>
<evidence type="ECO:0000256" key="13">
    <source>
        <dbReference type="SAM" id="Phobius"/>
    </source>
</evidence>
<protein>
    <submittedName>
        <fullName evidence="18">Potassium voltage-gated channel subfamily A member 2-like</fullName>
    </submittedName>
</protein>
<dbReference type="GO" id="GO:0051260">
    <property type="term" value="P:protein homooligomerization"/>
    <property type="evidence" value="ECO:0007669"/>
    <property type="project" value="InterPro"/>
</dbReference>
<dbReference type="PANTHER" id="PTHR11537">
    <property type="entry name" value="VOLTAGE-GATED POTASSIUM CHANNEL"/>
    <property type="match status" value="1"/>
</dbReference>
<evidence type="ECO:0000256" key="1">
    <source>
        <dbReference type="ARBA" id="ARBA00004141"/>
    </source>
</evidence>
<dbReference type="PRINTS" id="PR01491">
    <property type="entry name" value="KVCHANNEL"/>
</dbReference>
<dbReference type="InterPro" id="IPR003131">
    <property type="entry name" value="T1-type_BTB"/>
</dbReference>
<name>C3Y739_BRAFL</name>
<evidence type="ECO:0000313" key="17">
    <source>
        <dbReference type="Proteomes" id="UP000001554"/>
    </source>
</evidence>
<comment type="subcellular location">
    <subcellularLocation>
        <location evidence="1">Membrane</location>
        <topology evidence="1">Multi-pass membrane protein</topology>
    </subcellularLocation>
</comment>
<evidence type="ECO:0000256" key="8">
    <source>
        <dbReference type="ARBA" id="ARBA00022989"/>
    </source>
</evidence>
<dbReference type="InterPro" id="IPR027359">
    <property type="entry name" value="Volt_channel_dom_sf"/>
</dbReference>
<dbReference type="Gene3D" id="3.30.710.10">
    <property type="entry name" value="Potassium Channel Kv1.1, Chain A"/>
    <property type="match status" value="1"/>
</dbReference>
<dbReference type="PRINTS" id="PR00169">
    <property type="entry name" value="KCHANNEL"/>
</dbReference>
<dbReference type="GO" id="GO:0001508">
    <property type="term" value="P:action potential"/>
    <property type="evidence" value="ECO:0000318"/>
    <property type="project" value="GO_Central"/>
</dbReference>
<dbReference type="Gene3D" id="1.20.120.350">
    <property type="entry name" value="Voltage-gated potassium channels. Chain C"/>
    <property type="match status" value="1"/>
</dbReference>
<feature type="region of interest" description="Disordered" evidence="12">
    <location>
        <begin position="425"/>
        <end position="457"/>
    </location>
</feature>
<feature type="transmembrane region" description="Helical" evidence="13">
    <location>
        <begin position="196"/>
        <end position="214"/>
    </location>
</feature>
<dbReference type="Proteomes" id="UP000001554">
    <property type="component" value="Chromosome 4"/>
</dbReference>
<feature type="transmembrane region" description="Helical" evidence="13">
    <location>
        <begin position="361"/>
        <end position="383"/>
    </location>
</feature>
<dbReference type="SUPFAM" id="SSF54695">
    <property type="entry name" value="POZ domain"/>
    <property type="match status" value="1"/>
</dbReference>
<evidence type="ECO:0000256" key="7">
    <source>
        <dbReference type="ARBA" id="ARBA00022958"/>
    </source>
</evidence>
<feature type="transmembrane region" description="Helical" evidence="13">
    <location>
        <begin position="334"/>
        <end position="355"/>
    </location>
</feature>
<keyword evidence="7" id="KW-0630">Potassium</keyword>